<dbReference type="InterPro" id="IPR002692">
    <property type="entry name" value="S45"/>
</dbReference>
<dbReference type="Gene3D" id="3.60.20.10">
    <property type="entry name" value="Glutamine Phosphoribosylpyrophosphate, subunit 1, domain 1"/>
    <property type="match status" value="1"/>
</dbReference>
<keyword evidence="6" id="KW-1133">Transmembrane helix</keyword>
<feature type="transmembrane region" description="Helical" evidence="6">
    <location>
        <begin position="21"/>
        <end position="42"/>
    </location>
</feature>
<dbReference type="EMBL" id="CP035485">
    <property type="protein sequence ID" value="QDI91702.1"/>
    <property type="molecule type" value="Genomic_DNA"/>
</dbReference>
<comment type="cofactor">
    <cofactor evidence="5">
        <name>Ca(2+)</name>
        <dbReference type="ChEBI" id="CHEBI:29108"/>
    </cofactor>
    <text evidence="5">Binds 1 Ca(2+) ion per dimer.</text>
</comment>
<evidence type="ECO:0000313" key="7">
    <source>
        <dbReference type="EMBL" id="QDI91702.1"/>
    </source>
</evidence>
<dbReference type="GO" id="GO:0017000">
    <property type="term" value="P:antibiotic biosynthetic process"/>
    <property type="evidence" value="ECO:0007669"/>
    <property type="project" value="InterPro"/>
</dbReference>
<gene>
    <name evidence="7" type="ORF">EPH95_11400</name>
</gene>
<evidence type="ECO:0000256" key="1">
    <source>
        <dbReference type="ARBA" id="ARBA00006586"/>
    </source>
</evidence>
<name>A0A514LIM5_9BACI</name>
<dbReference type="PANTHER" id="PTHR34218">
    <property type="entry name" value="PEPTIDASE S45 PENICILLIN AMIDASE"/>
    <property type="match status" value="1"/>
</dbReference>
<dbReference type="Gene3D" id="1.10.1400.10">
    <property type="match status" value="1"/>
</dbReference>
<evidence type="ECO:0000256" key="2">
    <source>
        <dbReference type="ARBA" id="ARBA00022801"/>
    </source>
</evidence>
<evidence type="ECO:0000256" key="3">
    <source>
        <dbReference type="ARBA" id="ARBA00023145"/>
    </source>
</evidence>
<keyword evidence="6" id="KW-0472">Membrane</keyword>
<evidence type="ECO:0000313" key="8">
    <source>
        <dbReference type="Proteomes" id="UP000319756"/>
    </source>
</evidence>
<keyword evidence="5" id="KW-0479">Metal-binding</keyword>
<dbReference type="PIRSF" id="PIRSF001227">
    <property type="entry name" value="Pen_acylase"/>
    <property type="match status" value="1"/>
</dbReference>
<keyword evidence="6" id="KW-0812">Transmembrane</keyword>
<dbReference type="InterPro" id="IPR043147">
    <property type="entry name" value="Penicillin_amidase_A-knob"/>
</dbReference>
<feature type="active site" description="Nucleophile" evidence="4">
    <location>
        <position position="265"/>
    </location>
</feature>
<dbReference type="GO" id="GO:0046872">
    <property type="term" value="F:metal ion binding"/>
    <property type="evidence" value="ECO:0007669"/>
    <property type="project" value="UniProtKB-KW"/>
</dbReference>
<dbReference type="AlphaFoldDB" id="A0A514LIM5"/>
<protein>
    <submittedName>
        <fullName evidence="7">Penicillin acylase family protein</fullName>
    </submittedName>
</protein>
<dbReference type="InterPro" id="IPR014395">
    <property type="entry name" value="Pen/GL7ACA/AHL_acylase"/>
</dbReference>
<evidence type="ECO:0000256" key="5">
    <source>
        <dbReference type="PIRSR" id="PIRSR001227-2"/>
    </source>
</evidence>
<reference evidence="8" key="1">
    <citation type="submission" date="2019-01" db="EMBL/GenBank/DDBJ databases">
        <title>Genomic analysis of Salicibibacter sp. NKC3-5.</title>
        <authorList>
            <person name="Oh Y.J."/>
        </authorList>
    </citation>
    <scope>NUCLEOTIDE SEQUENCE [LARGE SCALE GENOMIC DNA]</scope>
    <source>
        <strain evidence="8">NKC3-5</strain>
    </source>
</reference>
<dbReference type="Gene3D" id="1.10.439.10">
    <property type="entry name" value="Penicillin Amidohydrolase, domain 1"/>
    <property type="match status" value="1"/>
</dbReference>
<keyword evidence="5" id="KW-0106">Calcium</keyword>
<dbReference type="InterPro" id="IPR023343">
    <property type="entry name" value="Penicillin_amidase_dom1"/>
</dbReference>
<dbReference type="GO" id="GO:0016811">
    <property type="term" value="F:hydrolase activity, acting on carbon-nitrogen (but not peptide) bonds, in linear amides"/>
    <property type="evidence" value="ECO:0007669"/>
    <property type="project" value="InterPro"/>
</dbReference>
<dbReference type="RefSeq" id="WP_142090087.1">
    <property type="nucleotide sequence ID" value="NZ_CP035485.1"/>
</dbReference>
<comment type="similarity">
    <text evidence="1">Belongs to the peptidase S45 family.</text>
</comment>
<keyword evidence="2" id="KW-0378">Hydrolase</keyword>
<keyword evidence="3" id="KW-0865">Zymogen</keyword>
<proteinExistence type="inferred from homology"/>
<sequence length="806" mass="90405">MSNELYIKEKPRRRLSRFWKITLGIALIFLLLASAAAVWAYLQLTSGLPQVEGEYEASGLASEVDVYRDENGVPHIEADNDEDLYYAQGFVTAQDRMFQMDLSRRQASGMLSEVVGEDALDSDRYFRTFGLRRAAEDSLDAYDEEALAVLEAYAEGVNDYISHMRTENERPVEFRLLGYEPEPWTVLDTLTIGKFMAYDLGGNWQGQAFRHWLANNASEEEALDLMPTYPNDGPIILDTAKNTDIDIEDSFADAGDYQPDPFNGSNNWVISGEHTESGAPLLADDPHLGLDTPSIWYETHLKSPSVNVTGVIFAGVPGIILGHNEDIAWGVTNVGPDVQQLYIEQQNPDDPYQFLYEEDWYDAEVVEEFIEVDGYDEPFLHETIITRHGPLISEYAYEKGVVGDEALALKWTAHEPSTEMQALIDMNRADDWEGFSTALEHFHAPAQNFVFAEADGDIGYRANGKIPIRPDDEDALFPVPGWTGDHDWEGYIPWEELPTIENPESGMISTANNQIDNESYDYHLSHTWAQPYRHERILDMLEEGSSFTADDMQAMQMDVQNLHAEEFVPILTAAVADEELREIDEKTMQLLTTWDKMDVADESGPLIFHLWMNAIPQVLFSEDIPESILDIFEGEANVVDQLIRNAADGNPGPWIEKNGGLPEVAADALQLAVDYAVDTQGDKPEAWLWGDYHRAVFAHPLGDVTPLHLLFNPSPEPVDGSSITVMAASYEEETGDADHGAGWRGIMDLADLSESEHIVAPGQSGHVMSNHYHDQLLDWVEGNYHTTSMEAESYQSEGTHLRLVPE</sequence>
<dbReference type="PANTHER" id="PTHR34218:SF4">
    <property type="entry name" value="ACYL-HOMOSERINE LACTONE ACYLASE QUIP"/>
    <property type="match status" value="1"/>
</dbReference>
<dbReference type="InterPro" id="IPR029055">
    <property type="entry name" value="Ntn_hydrolases_N"/>
</dbReference>
<feature type="binding site" evidence="5">
    <location>
        <position position="337"/>
    </location>
    <ligand>
        <name>Ca(2+)</name>
        <dbReference type="ChEBI" id="CHEBI:29108"/>
    </ligand>
</feature>
<keyword evidence="8" id="KW-1185">Reference proteome</keyword>
<dbReference type="Gene3D" id="2.30.120.10">
    <property type="match status" value="1"/>
</dbReference>
<organism evidence="7 8">
    <name type="scientific">Salicibibacter halophilus</name>
    <dbReference type="NCBI Taxonomy" id="2502791"/>
    <lineage>
        <taxon>Bacteria</taxon>
        <taxon>Bacillati</taxon>
        <taxon>Bacillota</taxon>
        <taxon>Bacilli</taxon>
        <taxon>Bacillales</taxon>
        <taxon>Bacillaceae</taxon>
        <taxon>Salicibibacter</taxon>
    </lineage>
</organism>
<dbReference type="Proteomes" id="UP000319756">
    <property type="component" value="Chromosome"/>
</dbReference>
<evidence type="ECO:0000256" key="4">
    <source>
        <dbReference type="PIRSR" id="PIRSR001227-1"/>
    </source>
</evidence>
<dbReference type="InterPro" id="IPR043146">
    <property type="entry name" value="Penicillin_amidase_N_B-knob"/>
</dbReference>
<evidence type="ECO:0000256" key="6">
    <source>
        <dbReference type="SAM" id="Phobius"/>
    </source>
</evidence>
<dbReference type="KEGG" id="sale:EPH95_11400"/>
<accession>A0A514LIM5</accession>
<dbReference type="Pfam" id="PF01804">
    <property type="entry name" value="Penicil_amidase"/>
    <property type="match status" value="1"/>
</dbReference>
<dbReference type="CDD" id="cd03747">
    <property type="entry name" value="Ntn_PGA_like"/>
    <property type="match status" value="1"/>
</dbReference>
<dbReference type="SUPFAM" id="SSF56235">
    <property type="entry name" value="N-terminal nucleophile aminohydrolases (Ntn hydrolases)"/>
    <property type="match status" value="1"/>
</dbReference>
<dbReference type="OrthoDB" id="9759796at2"/>